<dbReference type="SUPFAM" id="SSF53254">
    <property type="entry name" value="Phosphoglycerate mutase-like"/>
    <property type="match status" value="1"/>
</dbReference>
<dbReference type="PANTHER" id="PTHR48100">
    <property type="entry name" value="BROAD-SPECIFICITY PHOSPHATASE YOR283W-RELATED"/>
    <property type="match status" value="1"/>
</dbReference>
<dbReference type="SMART" id="SM00855">
    <property type="entry name" value="PGAM"/>
    <property type="match status" value="1"/>
</dbReference>
<dbReference type="InterPro" id="IPR013078">
    <property type="entry name" value="His_Pase_superF_clade-1"/>
</dbReference>
<dbReference type="PANTHER" id="PTHR48100:SF2">
    <property type="entry name" value="CONSERVED PROTEIN"/>
    <property type="match status" value="1"/>
</dbReference>
<dbReference type="InterPro" id="IPR029033">
    <property type="entry name" value="His_PPase_superfam"/>
</dbReference>
<organism evidence="2 3">
    <name type="scientific">Microbispora triticiradicis</name>
    <dbReference type="NCBI Taxonomy" id="2200763"/>
    <lineage>
        <taxon>Bacteria</taxon>
        <taxon>Bacillati</taxon>
        <taxon>Actinomycetota</taxon>
        <taxon>Actinomycetes</taxon>
        <taxon>Streptosporangiales</taxon>
        <taxon>Streptosporangiaceae</taxon>
        <taxon>Microbispora</taxon>
    </lineage>
</organism>
<dbReference type="AlphaFoldDB" id="A0A5R8Z2A3"/>
<evidence type="ECO:0000256" key="1">
    <source>
        <dbReference type="SAM" id="MobiDB-lite"/>
    </source>
</evidence>
<reference evidence="2" key="1">
    <citation type="submission" date="2019-05" db="EMBL/GenBank/DDBJ databases">
        <title>Isolation, diversity and antifungal activity of Actinobacteria from wheat.</title>
        <authorList>
            <person name="Yu B."/>
        </authorList>
    </citation>
    <scope>NUCLEOTIDE SEQUENCE [LARGE SCALE GENOMIC DNA]</scope>
    <source>
        <strain evidence="2">NEAU-HEGS1-5</strain>
    </source>
</reference>
<name>A0A5R8Z2A3_9ACTN</name>
<keyword evidence="3" id="KW-1185">Reference proteome</keyword>
<protein>
    <submittedName>
        <fullName evidence="2">MSMEG_4193 family putative phosphomutase</fullName>
    </submittedName>
</protein>
<proteinExistence type="predicted"/>
<dbReference type="Pfam" id="PF00300">
    <property type="entry name" value="His_Phos_1"/>
    <property type="match status" value="1"/>
</dbReference>
<dbReference type="CDD" id="cd07067">
    <property type="entry name" value="HP_PGM_like"/>
    <property type="match status" value="1"/>
</dbReference>
<dbReference type="OrthoDB" id="4120859at2"/>
<gene>
    <name evidence="2" type="ORF">FED44_16095</name>
</gene>
<evidence type="ECO:0000313" key="3">
    <source>
        <dbReference type="Proteomes" id="UP000309033"/>
    </source>
</evidence>
<accession>A0A5R8Z2A3</accession>
<dbReference type="EMBL" id="VANP01000005">
    <property type="protein sequence ID" value="TLP59790.1"/>
    <property type="molecule type" value="Genomic_DNA"/>
</dbReference>
<comment type="caution">
    <text evidence="2">The sequence shown here is derived from an EMBL/GenBank/DDBJ whole genome shotgun (WGS) entry which is preliminary data.</text>
</comment>
<sequence>MTTVLLVRHGLTDLTGPVLAGWTPGVHLDERGREQARAVAERLAPLELDAIVSSPLDRCQETAAAIAQGRPVTVQTDDRFGECGYGDWTGRPLKELAEEPLWRVVQAHPSAAVFPGGEAMAEVQSRAVRAVRDWNERLGEKATYLVCSHGDVIKAIVADALGLHLDQFQRITADPASVTVIRYTPLRPFLLRANDVGGGVANLVPPPEVPSREDGGETTTGSDAAVGGGAGTT</sequence>
<dbReference type="InterPro" id="IPR022492">
    <property type="entry name" value="Phosphomutase_MSMEG4193_put"/>
</dbReference>
<dbReference type="NCBIfam" id="TIGR03848">
    <property type="entry name" value="MSMEG_4193"/>
    <property type="match status" value="1"/>
</dbReference>
<dbReference type="InterPro" id="IPR050275">
    <property type="entry name" value="PGM_Phosphatase"/>
</dbReference>
<evidence type="ECO:0000313" key="2">
    <source>
        <dbReference type="EMBL" id="TLP59790.1"/>
    </source>
</evidence>
<dbReference type="Gene3D" id="3.40.50.1240">
    <property type="entry name" value="Phosphoglycerate mutase-like"/>
    <property type="match status" value="1"/>
</dbReference>
<dbReference type="GO" id="GO:0005737">
    <property type="term" value="C:cytoplasm"/>
    <property type="evidence" value="ECO:0007669"/>
    <property type="project" value="TreeGrafter"/>
</dbReference>
<dbReference type="GO" id="GO:0016791">
    <property type="term" value="F:phosphatase activity"/>
    <property type="evidence" value="ECO:0007669"/>
    <property type="project" value="TreeGrafter"/>
</dbReference>
<feature type="region of interest" description="Disordered" evidence="1">
    <location>
        <begin position="203"/>
        <end position="233"/>
    </location>
</feature>
<dbReference type="Proteomes" id="UP000309033">
    <property type="component" value="Unassembled WGS sequence"/>
</dbReference>